<comment type="caution">
    <text evidence="1">The sequence shown here is derived from an EMBL/GenBank/DDBJ whole genome shotgun (WGS) entry which is preliminary data.</text>
</comment>
<dbReference type="EMBL" id="MU551670">
    <property type="protein sequence ID" value="KAI5619170.1"/>
    <property type="molecule type" value="Genomic_DNA"/>
</dbReference>
<protein>
    <submittedName>
        <fullName evidence="1">Uncharacterized protein</fullName>
    </submittedName>
</protein>
<dbReference type="Proteomes" id="UP001205998">
    <property type="component" value="Unassembled WGS sequence"/>
</dbReference>
<accession>A0AAD5AN25</accession>
<feature type="non-terminal residue" evidence="1">
    <location>
        <position position="1"/>
    </location>
</feature>
<dbReference type="AlphaFoldDB" id="A0AAD5AN25"/>
<evidence type="ECO:0000313" key="1">
    <source>
        <dbReference type="EMBL" id="KAI5619170.1"/>
    </source>
</evidence>
<gene>
    <name evidence="1" type="ORF">C0J50_21201</name>
</gene>
<proteinExistence type="predicted"/>
<organism evidence="1 2">
    <name type="scientific">Silurus asotus</name>
    <name type="common">Amur catfish</name>
    <name type="synonym">Parasilurus asotus</name>
    <dbReference type="NCBI Taxonomy" id="30991"/>
    <lineage>
        <taxon>Eukaryota</taxon>
        <taxon>Metazoa</taxon>
        <taxon>Chordata</taxon>
        <taxon>Craniata</taxon>
        <taxon>Vertebrata</taxon>
        <taxon>Euteleostomi</taxon>
        <taxon>Actinopterygii</taxon>
        <taxon>Neopterygii</taxon>
        <taxon>Teleostei</taxon>
        <taxon>Ostariophysi</taxon>
        <taxon>Siluriformes</taxon>
        <taxon>Siluridae</taxon>
        <taxon>Silurus</taxon>
    </lineage>
</organism>
<sequence>LGVITMDRIRNEFTRGTAHVGHFAEKVREVRLRWFGHVQRRDMSHISRRMLRMEQPGGRKRGRSRRRFMDVVREDMLVVGLKKADVEDRVVWRRMICCGDP</sequence>
<feature type="non-terminal residue" evidence="1">
    <location>
        <position position="101"/>
    </location>
</feature>
<reference evidence="1" key="1">
    <citation type="submission" date="2018-07" db="EMBL/GenBank/DDBJ databases">
        <title>Comparative genomics of catfishes provides insights into carnivory and benthic adaptation.</title>
        <authorList>
            <person name="Zhang Y."/>
            <person name="Wang D."/>
            <person name="Peng Z."/>
            <person name="Zheng S."/>
            <person name="Shao F."/>
            <person name="Tao W."/>
        </authorList>
    </citation>
    <scope>NUCLEOTIDE SEQUENCE</scope>
    <source>
        <strain evidence="1">Chongqing</strain>
    </source>
</reference>
<name>A0AAD5AN25_SILAS</name>
<keyword evidence="2" id="KW-1185">Reference proteome</keyword>
<evidence type="ECO:0000313" key="2">
    <source>
        <dbReference type="Proteomes" id="UP001205998"/>
    </source>
</evidence>
<dbReference type="PANTHER" id="PTHR46238">
    <property type="entry name" value="REVERSE TRANSCRIPTASE DOMAIN-CONTAINING PROTEIN"/>
    <property type="match status" value="1"/>
</dbReference>
<dbReference type="PANTHER" id="PTHR46238:SF8">
    <property type="entry name" value="ENDONUCLEASE_EXONUCLEASE_PHOSPHATASE DOMAIN-CONTAINING PROTEIN"/>
    <property type="match status" value="1"/>
</dbReference>